<keyword evidence="4" id="KW-1185">Reference proteome</keyword>
<feature type="region of interest" description="Disordered" evidence="1">
    <location>
        <begin position="54"/>
        <end position="73"/>
    </location>
</feature>
<sequence length="73" mass="7828">MVIACDKVLRPSTSDTYPPISLILHRSGNQFLKERKRLSSSSVERISVKKVRLMGGASTSSSSADVASTSSTN</sequence>
<evidence type="ECO:0000313" key="3">
    <source>
        <dbReference type="EnsemblMetazoa" id="ASIC019419-PA"/>
    </source>
</evidence>
<organism evidence="2">
    <name type="scientific">Anopheles sinensis</name>
    <name type="common">Mosquito</name>
    <dbReference type="NCBI Taxonomy" id="74873"/>
    <lineage>
        <taxon>Eukaryota</taxon>
        <taxon>Metazoa</taxon>
        <taxon>Ecdysozoa</taxon>
        <taxon>Arthropoda</taxon>
        <taxon>Hexapoda</taxon>
        <taxon>Insecta</taxon>
        <taxon>Pterygota</taxon>
        <taxon>Neoptera</taxon>
        <taxon>Endopterygota</taxon>
        <taxon>Diptera</taxon>
        <taxon>Nematocera</taxon>
        <taxon>Culicoidea</taxon>
        <taxon>Culicidae</taxon>
        <taxon>Anophelinae</taxon>
        <taxon>Anopheles</taxon>
    </lineage>
</organism>
<evidence type="ECO:0000313" key="4">
    <source>
        <dbReference type="Proteomes" id="UP000030765"/>
    </source>
</evidence>
<dbReference type="EnsemblMetazoa" id="ASIC019419-RA">
    <property type="protein sequence ID" value="ASIC019419-PA"/>
    <property type="gene ID" value="ASIC019419"/>
</dbReference>
<feature type="compositionally biased region" description="Low complexity" evidence="1">
    <location>
        <begin position="57"/>
        <end position="73"/>
    </location>
</feature>
<accession>A0A084WLR7</accession>
<proteinExistence type="predicted"/>
<dbReference type="VEuPathDB" id="VectorBase:ASIC019419"/>
<gene>
    <name evidence="2" type="ORF">ZHAS_00019419</name>
</gene>
<dbReference type="Proteomes" id="UP000030765">
    <property type="component" value="Unassembled WGS sequence"/>
</dbReference>
<dbReference type="AlphaFoldDB" id="A0A084WLR7"/>
<reference evidence="2 4" key="1">
    <citation type="journal article" date="2014" name="BMC Genomics">
        <title>Genome sequence of Anopheles sinensis provides insight into genetics basis of mosquito competence for malaria parasites.</title>
        <authorList>
            <person name="Zhou D."/>
            <person name="Zhang D."/>
            <person name="Ding G."/>
            <person name="Shi L."/>
            <person name="Hou Q."/>
            <person name="Ye Y."/>
            <person name="Xu Y."/>
            <person name="Zhou H."/>
            <person name="Xiong C."/>
            <person name="Li S."/>
            <person name="Yu J."/>
            <person name="Hong S."/>
            <person name="Yu X."/>
            <person name="Zou P."/>
            <person name="Chen C."/>
            <person name="Chang X."/>
            <person name="Wang W."/>
            <person name="Lv Y."/>
            <person name="Sun Y."/>
            <person name="Ma L."/>
            <person name="Shen B."/>
            <person name="Zhu C."/>
        </authorList>
    </citation>
    <scope>NUCLEOTIDE SEQUENCE [LARGE SCALE GENOMIC DNA]</scope>
</reference>
<evidence type="ECO:0000313" key="2">
    <source>
        <dbReference type="EMBL" id="KFB51161.1"/>
    </source>
</evidence>
<evidence type="ECO:0000256" key="1">
    <source>
        <dbReference type="SAM" id="MobiDB-lite"/>
    </source>
</evidence>
<name>A0A084WLR7_ANOSI</name>
<protein>
    <submittedName>
        <fullName evidence="2">AGAP010629-PA-like protein</fullName>
    </submittedName>
</protein>
<dbReference type="EMBL" id="KE525351">
    <property type="protein sequence ID" value="KFB51161.1"/>
    <property type="molecule type" value="Genomic_DNA"/>
</dbReference>
<dbReference type="EMBL" id="ATLV01024271">
    <property type="status" value="NOT_ANNOTATED_CDS"/>
    <property type="molecule type" value="Genomic_DNA"/>
</dbReference>
<reference evidence="3" key="2">
    <citation type="submission" date="2020-05" db="UniProtKB">
        <authorList>
            <consortium name="EnsemblMetazoa"/>
        </authorList>
    </citation>
    <scope>IDENTIFICATION</scope>
</reference>